<dbReference type="InterPro" id="IPR051531">
    <property type="entry name" value="N-acetyltransferase"/>
</dbReference>
<dbReference type="PANTHER" id="PTHR43792:SF8">
    <property type="entry name" value="[RIBOSOMAL PROTEIN US5]-ALANINE N-ACETYLTRANSFERASE"/>
    <property type="match status" value="1"/>
</dbReference>
<dbReference type="SUPFAM" id="SSF55729">
    <property type="entry name" value="Acyl-CoA N-acyltransferases (Nat)"/>
    <property type="match status" value="1"/>
</dbReference>
<feature type="domain" description="N-acetyltransferase" evidence="4">
    <location>
        <begin position="4"/>
        <end position="170"/>
    </location>
</feature>
<evidence type="ECO:0000313" key="5">
    <source>
        <dbReference type="EMBL" id="RKQ11648.1"/>
    </source>
</evidence>
<evidence type="ECO:0000259" key="4">
    <source>
        <dbReference type="PROSITE" id="PS51186"/>
    </source>
</evidence>
<dbReference type="EMBL" id="RBZO01000057">
    <property type="protein sequence ID" value="RKQ11648.1"/>
    <property type="molecule type" value="Genomic_DNA"/>
</dbReference>
<dbReference type="PANTHER" id="PTHR43792">
    <property type="entry name" value="GNAT FAMILY, PUTATIVE (AFU_ORTHOLOGUE AFUA_3G00765)-RELATED-RELATED"/>
    <property type="match status" value="1"/>
</dbReference>
<gene>
    <name evidence="5" type="ORF">D8M05_19575</name>
</gene>
<evidence type="ECO:0000256" key="3">
    <source>
        <dbReference type="ARBA" id="ARBA00038502"/>
    </source>
</evidence>
<name>A0A494YR76_9BACI</name>
<dbReference type="InterPro" id="IPR016181">
    <property type="entry name" value="Acyl_CoA_acyltransferase"/>
</dbReference>
<dbReference type="OrthoDB" id="9801656at2"/>
<accession>A0A494YR76</accession>
<sequence length="170" mass="19812">MMDIKLEKLQHADANKLYEFELENKAYFEKMVPSRGDDYYHLEIFIKNHEALLDEQAKGRSCFYLIKDENDILLGRMNLVDIYKSQHMGHIGYRVGEAYTGKGVAHTALKLFLSMVSKQGIKQILAKTTTNNIASQRVLEKNGFTCMETDDKAFEMNGQLFKFVYYKWNM</sequence>
<dbReference type="Gene3D" id="3.40.630.30">
    <property type="match status" value="1"/>
</dbReference>
<evidence type="ECO:0000256" key="2">
    <source>
        <dbReference type="ARBA" id="ARBA00023315"/>
    </source>
</evidence>
<dbReference type="InterPro" id="IPR000182">
    <property type="entry name" value="GNAT_dom"/>
</dbReference>
<keyword evidence="1 5" id="KW-0808">Transferase</keyword>
<dbReference type="GO" id="GO:0005737">
    <property type="term" value="C:cytoplasm"/>
    <property type="evidence" value="ECO:0007669"/>
    <property type="project" value="TreeGrafter"/>
</dbReference>
<dbReference type="Pfam" id="PF13302">
    <property type="entry name" value="Acetyltransf_3"/>
    <property type="match status" value="1"/>
</dbReference>
<protein>
    <submittedName>
        <fullName evidence="5">N-acetyltransferase</fullName>
    </submittedName>
</protein>
<dbReference type="GO" id="GO:0008999">
    <property type="term" value="F:protein-N-terminal-alanine acetyltransferase activity"/>
    <property type="evidence" value="ECO:0007669"/>
    <property type="project" value="TreeGrafter"/>
</dbReference>
<comment type="caution">
    <text evidence="5">The sequence shown here is derived from an EMBL/GenBank/DDBJ whole genome shotgun (WGS) entry which is preliminary data.</text>
</comment>
<keyword evidence="2" id="KW-0012">Acyltransferase</keyword>
<evidence type="ECO:0000256" key="1">
    <source>
        <dbReference type="ARBA" id="ARBA00022679"/>
    </source>
</evidence>
<keyword evidence="6" id="KW-1185">Reference proteome</keyword>
<reference evidence="5 6" key="1">
    <citation type="journal article" date="2015" name="Antonie Van Leeuwenhoek">
        <title>Oceanobacillus bengalensis sp. nov., a bacterium isolated from seawater of the Bay of Bengal.</title>
        <authorList>
            <person name="Yongchang O."/>
            <person name="Xiang W."/>
            <person name="Wang G."/>
        </authorList>
    </citation>
    <scope>NUCLEOTIDE SEQUENCE [LARGE SCALE GENOMIC DNA]</scope>
    <source>
        <strain evidence="5 6">MCCC 1K00260</strain>
    </source>
</reference>
<comment type="similarity">
    <text evidence="3">Belongs to the acetyltransferase family. RimJ subfamily.</text>
</comment>
<proteinExistence type="inferred from homology"/>
<dbReference type="Proteomes" id="UP000281813">
    <property type="component" value="Unassembled WGS sequence"/>
</dbReference>
<evidence type="ECO:0000313" key="6">
    <source>
        <dbReference type="Proteomes" id="UP000281813"/>
    </source>
</evidence>
<organism evidence="5 6">
    <name type="scientific">Oceanobacillus bengalensis</name>
    <dbReference type="NCBI Taxonomy" id="1435466"/>
    <lineage>
        <taxon>Bacteria</taxon>
        <taxon>Bacillati</taxon>
        <taxon>Bacillota</taxon>
        <taxon>Bacilli</taxon>
        <taxon>Bacillales</taxon>
        <taxon>Bacillaceae</taxon>
        <taxon>Oceanobacillus</taxon>
    </lineage>
</organism>
<dbReference type="PROSITE" id="PS51186">
    <property type="entry name" value="GNAT"/>
    <property type="match status" value="1"/>
</dbReference>
<dbReference type="AlphaFoldDB" id="A0A494YR76"/>